<feature type="compositionally biased region" description="Low complexity" evidence="1">
    <location>
        <begin position="155"/>
        <end position="176"/>
    </location>
</feature>
<feature type="region of interest" description="Disordered" evidence="1">
    <location>
        <begin position="147"/>
        <end position="193"/>
    </location>
</feature>
<dbReference type="Proteomes" id="UP000236743">
    <property type="component" value="Unassembled WGS sequence"/>
</dbReference>
<proteinExistence type="predicted"/>
<reference evidence="3 4" key="1">
    <citation type="submission" date="2016-10" db="EMBL/GenBank/DDBJ databases">
        <authorList>
            <person name="de Groot N.N."/>
        </authorList>
    </citation>
    <scope>NUCLEOTIDE SEQUENCE [LARGE SCALE GENOMIC DNA]</scope>
    <source>
        <strain evidence="3 4">DSM 26656</strain>
    </source>
</reference>
<evidence type="ECO:0000259" key="2">
    <source>
        <dbReference type="Pfam" id="PF02120"/>
    </source>
</evidence>
<feature type="region of interest" description="Disordered" evidence="1">
    <location>
        <begin position="339"/>
        <end position="373"/>
    </location>
</feature>
<dbReference type="EMBL" id="FNUY01000003">
    <property type="protein sequence ID" value="SEG05980.1"/>
    <property type="molecule type" value="Genomic_DNA"/>
</dbReference>
<dbReference type="Pfam" id="PF02120">
    <property type="entry name" value="Flg_hook"/>
    <property type="match status" value="1"/>
</dbReference>
<accession>A0A1H5X3P4</accession>
<name>A0A1H5X3P4_9HYPH</name>
<feature type="compositionally biased region" description="Polar residues" evidence="1">
    <location>
        <begin position="177"/>
        <end position="186"/>
    </location>
</feature>
<organism evidence="3 4">
    <name type="scientific">Bosea lathyri</name>
    <dbReference type="NCBI Taxonomy" id="1036778"/>
    <lineage>
        <taxon>Bacteria</taxon>
        <taxon>Pseudomonadati</taxon>
        <taxon>Pseudomonadota</taxon>
        <taxon>Alphaproteobacteria</taxon>
        <taxon>Hyphomicrobiales</taxon>
        <taxon>Boseaceae</taxon>
        <taxon>Bosea</taxon>
    </lineage>
</organism>
<evidence type="ECO:0000256" key="1">
    <source>
        <dbReference type="SAM" id="MobiDB-lite"/>
    </source>
</evidence>
<protein>
    <submittedName>
        <fullName evidence="3">Hook-length control protein FliK</fullName>
    </submittedName>
</protein>
<sequence length="537" mass="55800">MNLAALIQSQNLATLLQALAPASELAVGKTVEARLLSLAGDGTAIALVDNTRISLVLAGPEAKQATLQPGATLVLRIDATEEPQAGLKATLLEIRPPATAQPPRQTLPTDPPAASLATTPGATAPTPVTTSPATVLAALQRANLSLDPSAPPLATTPGASAPIPATTSPAPALTAPQRPSVSQPLPASQPAETVAAEAPVATPRSVVGPLLGAALARQDSLAPLLANLRGLAEGSIALVLPKPLLAAIDRVLVQPIPVERKPLTAQVLKEAVQGSGLFLEARQASGQAPPPRGDLKASLLALRESLVPLIDALSMRPSAANSGPVERAQQAAREQLARLEQPMTGPEQQSRPAPPRRDGPLAPQNIAEPSLSAGEKPLAIAETLLDQTDAALDRIKLGQYASLPLEGARADQAQNQRWLTEIPLAFHQGSAVLPLQIEKEPPRRDANGVTPPLWRIRFALDVEPMGPLQGVVTLQGRSVGVTLWAEREETSRMLRGASPGLEAALVDAEFDKGVIDIHTGQPRVAQPTAGQFLDRLS</sequence>
<gene>
    <name evidence="3" type="ORF">SAMN04488115_10366</name>
</gene>
<dbReference type="OrthoDB" id="7941698at2"/>
<dbReference type="InterPro" id="IPR021136">
    <property type="entry name" value="Flagellar_hook_control-like_C"/>
</dbReference>
<feature type="domain" description="Flagellar hook-length control protein-like C-terminal" evidence="2">
    <location>
        <begin position="445"/>
        <end position="523"/>
    </location>
</feature>
<evidence type="ECO:0000313" key="3">
    <source>
        <dbReference type="EMBL" id="SEG05980.1"/>
    </source>
</evidence>
<dbReference type="RefSeq" id="WP_160115691.1">
    <property type="nucleotide sequence ID" value="NZ_FNUY01000003.1"/>
</dbReference>
<keyword evidence="4" id="KW-1185">Reference proteome</keyword>
<feature type="compositionally biased region" description="Low complexity" evidence="1">
    <location>
        <begin position="112"/>
        <end position="129"/>
    </location>
</feature>
<dbReference type="AlphaFoldDB" id="A0A1H5X3P4"/>
<evidence type="ECO:0000313" key="4">
    <source>
        <dbReference type="Proteomes" id="UP000236743"/>
    </source>
</evidence>
<feature type="region of interest" description="Disordered" evidence="1">
    <location>
        <begin position="96"/>
        <end position="129"/>
    </location>
</feature>